<dbReference type="AlphaFoldDB" id="A3MXD9"/>
<dbReference type="RefSeq" id="WP_011850564.1">
    <property type="nucleotide sequence ID" value="NC_009073.1"/>
</dbReference>
<dbReference type="InterPro" id="IPR016084">
    <property type="entry name" value="Haem_Oase-like_multi-hlx"/>
</dbReference>
<dbReference type="InterPro" id="IPR004305">
    <property type="entry name" value="Thiaminase-2/PQQC"/>
</dbReference>
<dbReference type="SUPFAM" id="SSF48613">
    <property type="entry name" value="Heme oxygenase-like"/>
    <property type="match status" value="1"/>
</dbReference>
<evidence type="ECO:0000313" key="3">
    <source>
        <dbReference type="Proteomes" id="UP000001431"/>
    </source>
</evidence>
<organism evidence="2 3">
    <name type="scientific">Pyrobaculum calidifontis (strain DSM 21063 / JCM 11548 / VA1)</name>
    <dbReference type="NCBI Taxonomy" id="410359"/>
    <lineage>
        <taxon>Archaea</taxon>
        <taxon>Thermoproteota</taxon>
        <taxon>Thermoprotei</taxon>
        <taxon>Thermoproteales</taxon>
        <taxon>Thermoproteaceae</taxon>
        <taxon>Pyrobaculum</taxon>
    </lineage>
</organism>
<protein>
    <submittedName>
        <fullName evidence="2">Transcriptional activator, TenA family</fullName>
    </submittedName>
</protein>
<evidence type="ECO:0000259" key="1">
    <source>
        <dbReference type="Pfam" id="PF03070"/>
    </source>
</evidence>
<dbReference type="GeneID" id="4908407"/>
<dbReference type="eggNOG" id="arCOG01129">
    <property type="taxonomic scope" value="Archaea"/>
</dbReference>
<dbReference type="Gene3D" id="1.20.910.10">
    <property type="entry name" value="Heme oxygenase-like"/>
    <property type="match status" value="1"/>
</dbReference>
<dbReference type="KEGG" id="pcl:Pcal_1890"/>
<gene>
    <name evidence="2" type="ordered locus">Pcal_1890</name>
</gene>
<dbReference type="EMBL" id="CP000561">
    <property type="protein sequence ID" value="ABO09306.1"/>
    <property type="molecule type" value="Genomic_DNA"/>
</dbReference>
<dbReference type="Proteomes" id="UP000001431">
    <property type="component" value="Chromosome"/>
</dbReference>
<dbReference type="Pfam" id="PF03070">
    <property type="entry name" value="TENA_THI-4"/>
    <property type="match status" value="1"/>
</dbReference>
<dbReference type="OrthoDB" id="42133at2157"/>
<evidence type="ECO:0000313" key="2">
    <source>
        <dbReference type="EMBL" id="ABO09306.1"/>
    </source>
</evidence>
<dbReference type="STRING" id="410359.Pcal_1890"/>
<dbReference type="HOGENOM" id="CLU_108435_0_0_2"/>
<reference evidence="2" key="1">
    <citation type="submission" date="2007-02" db="EMBL/GenBank/DDBJ databases">
        <title>Complete sequence of Pyrobaculum calidifontis JCM 11548.</title>
        <authorList>
            <consortium name="US DOE Joint Genome Institute"/>
            <person name="Copeland A."/>
            <person name="Lucas S."/>
            <person name="Lapidus A."/>
            <person name="Barry K."/>
            <person name="Glavina del Rio T."/>
            <person name="Dalin E."/>
            <person name="Tice H."/>
            <person name="Pitluck S."/>
            <person name="Chain P."/>
            <person name="Malfatti S."/>
            <person name="Shin M."/>
            <person name="Vergez L."/>
            <person name="Schmutz J."/>
            <person name="Larimer F."/>
            <person name="Land M."/>
            <person name="Hauser L."/>
            <person name="Kyrpides N."/>
            <person name="Mikhailova N."/>
            <person name="Cozen A.E."/>
            <person name="Fitz-Gibbon S.T."/>
            <person name="House C.H."/>
            <person name="Saltikov C."/>
            <person name="Lowe T.M."/>
            <person name="Richardson P."/>
        </authorList>
    </citation>
    <scope>NUCLEOTIDE SEQUENCE [LARGE SCALE GENOMIC DNA]</scope>
    <source>
        <strain evidence="2">JCM 11548</strain>
    </source>
</reference>
<keyword evidence="3" id="KW-1185">Reference proteome</keyword>
<proteinExistence type="predicted"/>
<name>A3MXD9_PYRCJ</name>
<sequence length="200" mass="23180">MTSIIEAVRKEVEHLNREIAKAVERPSWEMLRRFVQNQLYIVPHDLKALSVAMAKARAPDEYTFVKMLVDGDYAAYNALLKLAEELRVEFRWRDIDPAAVAYTHFLSWLALHGTLGDLAVALVVNLPVWGANCLKLAEWARANGVKHVEFLEIFKGPYHELERLAEEVARRYEDMEKYIYVAKAIQRYELDFWRAIASSI</sequence>
<feature type="domain" description="Thiaminase-2/PQQC" evidence="1">
    <location>
        <begin position="29"/>
        <end position="195"/>
    </location>
</feature>
<accession>A3MXD9</accession>